<evidence type="ECO:0008006" key="3">
    <source>
        <dbReference type="Google" id="ProtNLM"/>
    </source>
</evidence>
<dbReference type="Gene3D" id="3.80.10.10">
    <property type="entry name" value="Ribonuclease Inhibitor"/>
    <property type="match status" value="1"/>
</dbReference>
<sequence>MTVALPSLPVELWLEVFRWATSTRGDSALYTTVYRPFEPNSIDVIASDAYAETRQTKCALVLVCKRWRRWAIPLLYEDITIPTKFIGLERMLRYGAVPEGDTTISVSPCACLVRRIGLPYSTTVVTSPQPIEPLKVLTLCSSTEVLARIPDFLLSSAYEFDTECPPLPSLKRLDWWHHNEAARTGGINSLPHVLGNAPKLEYLSILDGDLWPSYLYAPPVHLSHLTTLRLRRVNAILVLQMCHWSLPSLRHVVFDRIDSPELFEPFWDAFGQHIRTVELGLSLRFLMHDFLSPVFRGCTHLEELNYYVFLTHVPRPNRPQESLRTIGLHASTNSAFFHVGSADFWSHLRYHLGTFTEATYPALRRVNLYGDWSAVVGDQQFDELVKPLRDRGCTVDVL</sequence>
<dbReference type="AlphaFoldDB" id="A0AAD7TV37"/>
<dbReference type="SUPFAM" id="SSF52047">
    <property type="entry name" value="RNI-like"/>
    <property type="match status" value="1"/>
</dbReference>
<proteinExistence type="predicted"/>
<keyword evidence="2" id="KW-1185">Reference proteome</keyword>
<gene>
    <name evidence="1" type="ORF">ONZ51_g4926</name>
</gene>
<reference evidence="1" key="1">
    <citation type="submission" date="2022-11" db="EMBL/GenBank/DDBJ databases">
        <title>Genome Sequence of Cubamyces cubensis.</title>
        <authorList>
            <person name="Buettner E."/>
        </authorList>
    </citation>
    <scope>NUCLEOTIDE SEQUENCE</scope>
    <source>
        <strain evidence="1">MPL-01</strain>
    </source>
</reference>
<evidence type="ECO:0000313" key="1">
    <source>
        <dbReference type="EMBL" id="KAJ8483118.1"/>
    </source>
</evidence>
<name>A0AAD7TV37_9APHY</name>
<comment type="caution">
    <text evidence="1">The sequence shown here is derived from an EMBL/GenBank/DDBJ whole genome shotgun (WGS) entry which is preliminary data.</text>
</comment>
<protein>
    <recommendedName>
        <fullName evidence="3">F-box domain-containing protein</fullName>
    </recommendedName>
</protein>
<evidence type="ECO:0000313" key="2">
    <source>
        <dbReference type="Proteomes" id="UP001215151"/>
    </source>
</evidence>
<accession>A0AAD7TV37</accession>
<dbReference type="Proteomes" id="UP001215151">
    <property type="component" value="Unassembled WGS sequence"/>
</dbReference>
<organism evidence="1 2">
    <name type="scientific">Trametes cubensis</name>
    <dbReference type="NCBI Taxonomy" id="1111947"/>
    <lineage>
        <taxon>Eukaryota</taxon>
        <taxon>Fungi</taxon>
        <taxon>Dikarya</taxon>
        <taxon>Basidiomycota</taxon>
        <taxon>Agaricomycotina</taxon>
        <taxon>Agaricomycetes</taxon>
        <taxon>Polyporales</taxon>
        <taxon>Polyporaceae</taxon>
        <taxon>Trametes</taxon>
    </lineage>
</organism>
<dbReference type="InterPro" id="IPR032675">
    <property type="entry name" value="LRR_dom_sf"/>
</dbReference>
<dbReference type="EMBL" id="JAPEVG010000100">
    <property type="protein sequence ID" value="KAJ8483118.1"/>
    <property type="molecule type" value="Genomic_DNA"/>
</dbReference>